<dbReference type="Gene3D" id="1.20.5.1930">
    <property type="match status" value="1"/>
</dbReference>
<keyword evidence="4 9" id="KW-0418">Kinase</keyword>
<feature type="transmembrane region" description="Helical" evidence="7">
    <location>
        <begin position="40"/>
        <end position="58"/>
    </location>
</feature>
<dbReference type="EC" id="2.7.13.3" evidence="2"/>
<sequence length="280" mass="31672">MSLRQLKFWTIALPTLLIGGFEYARHDWLEHYLSMETGNLYITLLTLLLAYLFATWVFGRFEQINQRLAEEQAKRAVYEERERLARELHDNIAQTLFFTGVMLNQGKIEEARSAVSDIDQQVRQAIFNLRTASDRSLDFATRLTVWLREWSSLSGMEAMADIRVSPGSFTQAEELQLFAIVQEAFTNIRKHSHAESATLKLTGGSDGWELIIEDDGTGLQPEDQSAKESSEASGSAGGSYGLELMRRRSRELGAQLHVISPVADGRGTRIKASCQRRREP</sequence>
<keyword evidence="10" id="KW-1185">Reference proteome</keyword>
<evidence type="ECO:0000313" key="9">
    <source>
        <dbReference type="EMBL" id="MFC0213957.1"/>
    </source>
</evidence>
<dbReference type="Pfam" id="PF07730">
    <property type="entry name" value="HisKA_3"/>
    <property type="match status" value="1"/>
</dbReference>
<dbReference type="Proteomes" id="UP001589776">
    <property type="component" value="Unassembled WGS sequence"/>
</dbReference>
<keyword evidence="3" id="KW-0808">Transferase</keyword>
<dbReference type="InterPro" id="IPR036890">
    <property type="entry name" value="HATPase_C_sf"/>
</dbReference>
<dbReference type="SMART" id="SM00387">
    <property type="entry name" value="HATPase_c"/>
    <property type="match status" value="1"/>
</dbReference>
<dbReference type="Pfam" id="PF02518">
    <property type="entry name" value="HATPase_c"/>
    <property type="match status" value="1"/>
</dbReference>
<keyword evidence="7" id="KW-0472">Membrane</keyword>
<dbReference type="InterPro" id="IPR050482">
    <property type="entry name" value="Sensor_HK_TwoCompSys"/>
</dbReference>
<accession>A0ABV6DMX8</accession>
<comment type="caution">
    <text evidence="9">The sequence shown here is derived from an EMBL/GenBank/DDBJ whole genome shotgun (WGS) entry which is preliminary data.</text>
</comment>
<evidence type="ECO:0000256" key="1">
    <source>
        <dbReference type="ARBA" id="ARBA00000085"/>
    </source>
</evidence>
<reference evidence="9 10" key="1">
    <citation type="submission" date="2024-09" db="EMBL/GenBank/DDBJ databases">
        <authorList>
            <person name="Sun Q."/>
            <person name="Mori K."/>
        </authorList>
    </citation>
    <scope>NUCLEOTIDE SEQUENCE [LARGE SCALE GENOMIC DNA]</scope>
    <source>
        <strain evidence="9 10">CCM 7759</strain>
    </source>
</reference>
<proteinExistence type="predicted"/>
<gene>
    <name evidence="9" type="ORF">ACFFK0_16120</name>
</gene>
<dbReference type="SUPFAM" id="SSF55874">
    <property type="entry name" value="ATPase domain of HSP90 chaperone/DNA topoisomerase II/histidine kinase"/>
    <property type="match status" value="1"/>
</dbReference>
<dbReference type="InterPro" id="IPR011712">
    <property type="entry name" value="Sig_transdc_His_kin_sub3_dim/P"/>
</dbReference>
<dbReference type="CDD" id="cd16917">
    <property type="entry name" value="HATPase_UhpB-NarQ-NarX-like"/>
    <property type="match status" value="1"/>
</dbReference>
<keyword evidence="5" id="KW-0902">Two-component regulatory system</keyword>
<feature type="region of interest" description="Disordered" evidence="6">
    <location>
        <begin position="216"/>
        <end position="240"/>
    </location>
</feature>
<evidence type="ECO:0000256" key="5">
    <source>
        <dbReference type="ARBA" id="ARBA00023012"/>
    </source>
</evidence>
<name>A0ABV6DMX8_9BACL</name>
<evidence type="ECO:0000256" key="2">
    <source>
        <dbReference type="ARBA" id="ARBA00012438"/>
    </source>
</evidence>
<comment type="catalytic activity">
    <reaction evidence="1">
        <text>ATP + protein L-histidine = ADP + protein N-phospho-L-histidine.</text>
        <dbReference type="EC" id="2.7.13.3"/>
    </reaction>
</comment>
<evidence type="ECO:0000256" key="4">
    <source>
        <dbReference type="ARBA" id="ARBA00022777"/>
    </source>
</evidence>
<evidence type="ECO:0000259" key="8">
    <source>
        <dbReference type="SMART" id="SM00387"/>
    </source>
</evidence>
<organism evidence="9 10">
    <name type="scientific">Paenibacillus chartarius</name>
    <dbReference type="NCBI Taxonomy" id="747481"/>
    <lineage>
        <taxon>Bacteria</taxon>
        <taxon>Bacillati</taxon>
        <taxon>Bacillota</taxon>
        <taxon>Bacilli</taxon>
        <taxon>Bacillales</taxon>
        <taxon>Paenibacillaceae</taxon>
        <taxon>Paenibacillus</taxon>
    </lineage>
</organism>
<evidence type="ECO:0000256" key="7">
    <source>
        <dbReference type="SAM" id="Phobius"/>
    </source>
</evidence>
<protein>
    <recommendedName>
        <fullName evidence="2">histidine kinase</fullName>
        <ecNumber evidence="2">2.7.13.3</ecNumber>
    </recommendedName>
</protein>
<keyword evidence="7" id="KW-1133">Transmembrane helix</keyword>
<dbReference type="InterPro" id="IPR003594">
    <property type="entry name" value="HATPase_dom"/>
</dbReference>
<evidence type="ECO:0000313" key="10">
    <source>
        <dbReference type="Proteomes" id="UP001589776"/>
    </source>
</evidence>
<evidence type="ECO:0000256" key="6">
    <source>
        <dbReference type="SAM" id="MobiDB-lite"/>
    </source>
</evidence>
<dbReference type="PANTHER" id="PTHR24421">
    <property type="entry name" value="NITRATE/NITRITE SENSOR PROTEIN NARX-RELATED"/>
    <property type="match status" value="1"/>
</dbReference>
<dbReference type="GO" id="GO:0016301">
    <property type="term" value="F:kinase activity"/>
    <property type="evidence" value="ECO:0007669"/>
    <property type="project" value="UniProtKB-KW"/>
</dbReference>
<evidence type="ECO:0000256" key="3">
    <source>
        <dbReference type="ARBA" id="ARBA00022679"/>
    </source>
</evidence>
<dbReference type="EMBL" id="JBHLWN010000067">
    <property type="protein sequence ID" value="MFC0213957.1"/>
    <property type="molecule type" value="Genomic_DNA"/>
</dbReference>
<keyword evidence="7" id="KW-0812">Transmembrane</keyword>
<dbReference type="Gene3D" id="3.30.565.10">
    <property type="entry name" value="Histidine kinase-like ATPase, C-terminal domain"/>
    <property type="match status" value="1"/>
</dbReference>
<feature type="domain" description="Histidine kinase/HSP90-like ATPase" evidence="8">
    <location>
        <begin position="172"/>
        <end position="278"/>
    </location>
</feature>